<accession>A0A7S1LE75</accession>
<reference evidence="1" key="1">
    <citation type="submission" date="2021-01" db="EMBL/GenBank/DDBJ databases">
        <authorList>
            <person name="Corre E."/>
            <person name="Pelletier E."/>
            <person name="Niang G."/>
            <person name="Scheremetjew M."/>
            <person name="Finn R."/>
            <person name="Kale V."/>
            <person name="Holt S."/>
            <person name="Cochrane G."/>
            <person name="Meng A."/>
            <person name="Brown T."/>
            <person name="Cohen L."/>
        </authorList>
    </citation>
    <scope>NUCLEOTIDE SEQUENCE</scope>
    <source>
        <strain evidence="1">CCAP 1951/1</strain>
    </source>
</reference>
<dbReference type="EMBL" id="HBGF01011538">
    <property type="protein sequence ID" value="CAD9101902.1"/>
    <property type="molecule type" value="Transcribed_RNA"/>
</dbReference>
<evidence type="ECO:0000313" key="1">
    <source>
        <dbReference type="EMBL" id="CAD9101902.1"/>
    </source>
</evidence>
<dbReference type="AlphaFoldDB" id="A0A7S1LE75"/>
<proteinExistence type="predicted"/>
<name>A0A7S1LE75_NEODS</name>
<organism evidence="1">
    <name type="scientific">Neobodo designis</name>
    <name type="common">Flagellated protozoan</name>
    <name type="synonym">Bodo designis</name>
    <dbReference type="NCBI Taxonomy" id="312471"/>
    <lineage>
        <taxon>Eukaryota</taxon>
        <taxon>Discoba</taxon>
        <taxon>Euglenozoa</taxon>
        <taxon>Kinetoplastea</taxon>
        <taxon>Metakinetoplastina</taxon>
        <taxon>Neobodonida</taxon>
        <taxon>Neobodo</taxon>
    </lineage>
</organism>
<sequence length="116" mass="12878">MKYDFEVVQHMAARVHRDVKQRILPSLRAELDDARRTLVNGLPWRTESQCGLVERLSELSGSVEQLALLEAKVSDYTMHKGSRAMAKALRVAQDECSRLETEALSLLSAHGAAGTT</sequence>
<gene>
    <name evidence="1" type="ORF">NDES1114_LOCUS7685</name>
</gene>
<protein>
    <submittedName>
        <fullName evidence="1">Uncharacterized protein</fullName>
    </submittedName>
</protein>